<evidence type="ECO:0000256" key="15">
    <source>
        <dbReference type="PIRSR" id="PIRSR000699-1"/>
    </source>
</evidence>
<proteinExistence type="predicted"/>
<evidence type="ECO:0000256" key="6">
    <source>
        <dbReference type="ARBA" id="ARBA00022553"/>
    </source>
</evidence>
<evidence type="ECO:0000256" key="12">
    <source>
        <dbReference type="ARBA" id="ARBA00030293"/>
    </source>
</evidence>
<dbReference type="Pfam" id="PF02255">
    <property type="entry name" value="PTS_IIA"/>
    <property type="match status" value="1"/>
</dbReference>
<dbReference type="RefSeq" id="WP_077864142.1">
    <property type="nucleotide sequence ID" value="NZ_LZYZ01000001.1"/>
</dbReference>
<evidence type="ECO:0000256" key="16">
    <source>
        <dbReference type="PIRSR" id="PIRSR000699-2"/>
    </source>
</evidence>
<dbReference type="PANTHER" id="PTHR34382:SF9">
    <property type="entry name" value="PHOSPHOTRANSFERASE SYSTEM SUGAR-SPECIFIC EII COMPONENT"/>
    <property type="match status" value="1"/>
</dbReference>
<evidence type="ECO:0000256" key="8">
    <source>
        <dbReference type="ARBA" id="ARBA00022679"/>
    </source>
</evidence>
<dbReference type="CDD" id="cd00215">
    <property type="entry name" value="PTS_IIA_lac"/>
    <property type="match status" value="1"/>
</dbReference>
<evidence type="ECO:0000256" key="2">
    <source>
        <dbReference type="ARBA" id="ARBA00011233"/>
    </source>
</evidence>
<evidence type="ECO:0000256" key="17">
    <source>
        <dbReference type="PROSITE-ProRule" id="PRU00418"/>
    </source>
</evidence>
<organism evidence="18 19">
    <name type="scientific">Clostridium saccharobutylicum</name>
    <dbReference type="NCBI Taxonomy" id="169679"/>
    <lineage>
        <taxon>Bacteria</taxon>
        <taxon>Bacillati</taxon>
        <taxon>Bacillota</taxon>
        <taxon>Clostridia</taxon>
        <taxon>Eubacteriales</taxon>
        <taxon>Clostridiaceae</taxon>
        <taxon>Clostridium</taxon>
    </lineage>
</organism>
<keyword evidence="4" id="KW-0813">Transport</keyword>
<evidence type="ECO:0000256" key="14">
    <source>
        <dbReference type="ARBA" id="ARBA00032708"/>
    </source>
</evidence>
<keyword evidence="10 16" id="KW-0479">Metal-binding</keyword>
<gene>
    <name evidence="18" type="primary">lacF</name>
    <name evidence="18" type="ORF">CLOSAC_07010</name>
</gene>
<comment type="subcellular location">
    <subcellularLocation>
        <location evidence="1">Cytoplasm</location>
    </subcellularLocation>
</comment>
<evidence type="ECO:0000256" key="4">
    <source>
        <dbReference type="ARBA" id="ARBA00022448"/>
    </source>
</evidence>
<dbReference type="PROSITE" id="PS51095">
    <property type="entry name" value="PTS_EIIA_TYPE_3"/>
    <property type="match status" value="1"/>
</dbReference>
<evidence type="ECO:0000256" key="5">
    <source>
        <dbReference type="ARBA" id="ARBA00022490"/>
    </source>
</evidence>
<feature type="active site" description="Tele-phosphohistidine intermediate" evidence="15">
    <location>
        <position position="78"/>
    </location>
</feature>
<keyword evidence="11 16" id="KW-0460">Magnesium</keyword>
<dbReference type="Proteomes" id="UP000191154">
    <property type="component" value="Unassembled WGS sequence"/>
</dbReference>
<evidence type="ECO:0000256" key="10">
    <source>
        <dbReference type="ARBA" id="ARBA00022723"/>
    </source>
</evidence>
<feature type="modified residue" description="Phosphohistidine; by HPr" evidence="17">
    <location>
        <position position="78"/>
    </location>
</feature>
<reference evidence="18 19" key="1">
    <citation type="submission" date="2016-05" db="EMBL/GenBank/DDBJ databases">
        <title>Microbial solvent formation.</title>
        <authorList>
            <person name="Poehlein A."/>
            <person name="Montoya Solano J.D."/>
            <person name="Flitsch S."/>
            <person name="Krabben P."/>
            <person name="Duerre P."/>
            <person name="Daniel R."/>
        </authorList>
    </citation>
    <scope>NUCLEOTIDE SEQUENCE [LARGE SCALE GENOMIC DNA]</scope>
    <source>
        <strain evidence="18 19">L1-8</strain>
    </source>
</reference>
<evidence type="ECO:0000313" key="18">
    <source>
        <dbReference type="EMBL" id="OOM16430.1"/>
    </source>
</evidence>
<dbReference type="PANTHER" id="PTHR34382">
    <property type="entry name" value="PTS SYSTEM N,N'-DIACETYLCHITOBIOSE-SPECIFIC EIIA COMPONENT"/>
    <property type="match status" value="1"/>
</dbReference>
<dbReference type="SUPFAM" id="SSF46973">
    <property type="entry name" value="Enzyme IIa from lactose specific PTS, IIa-lac"/>
    <property type="match status" value="1"/>
</dbReference>
<dbReference type="NCBIfam" id="TIGR00823">
    <property type="entry name" value="EIIA-LAC"/>
    <property type="match status" value="1"/>
</dbReference>
<keyword evidence="7" id="KW-0762">Sugar transport</keyword>
<dbReference type="AlphaFoldDB" id="A0A1S8NJ02"/>
<dbReference type="Gene3D" id="1.20.58.80">
    <property type="entry name" value="Phosphotransferase system, lactose/cellobiose-type IIA subunit"/>
    <property type="match status" value="1"/>
</dbReference>
<evidence type="ECO:0000256" key="1">
    <source>
        <dbReference type="ARBA" id="ARBA00004496"/>
    </source>
</evidence>
<evidence type="ECO:0000256" key="7">
    <source>
        <dbReference type="ARBA" id="ARBA00022597"/>
    </source>
</evidence>
<dbReference type="GO" id="GO:0016740">
    <property type="term" value="F:transferase activity"/>
    <property type="evidence" value="ECO:0007669"/>
    <property type="project" value="UniProtKB-KW"/>
</dbReference>
<evidence type="ECO:0000256" key="3">
    <source>
        <dbReference type="ARBA" id="ARBA00014322"/>
    </source>
</evidence>
<evidence type="ECO:0000256" key="9">
    <source>
        <dbReference type="ARBA" id="ARBA00022683"/>
    </source>
</evidence>
<sequence length="104" mass="11670">MTREELELTTIEIVAFAGDARSKYLEALEAANKGDFNKAEELIEEGNECIQEAHKTQTGMIQAEAAGEKIDVGFLVVHAQDHLMTVMLLRDLVKNFINLYKKCN</sequence>
<dbReference type="GO" id="GO:0046872">
    <property type="term" value="F:metal ion binding"/>
    <property type="evidence" value="ECO:0007669"/>
    <property type="project" value="UniProtKB-KW"/>
</dbReference>
<evidence type="ECO:0000256" key="13">
    <source>
        <dbReference type="ARBA" id="ARBA00031467"/>
    </source>
</evidence>
<keyword evidence="6" id="KW-0597">Phosphoprotein</keyword>
<evidence type="ECO:0000313" key="19">
    <source>
        <dbReference type="Proteomes" id="UP000191154"/>
    </source>
</evidence>
<comment type="subunit">
    <text evidence="2">Homotrimer.</text>
</comment>
<protein>
    <recommendedName>
        <fullName evidence="3">PTS system lactose-specific EIIA component</fullName>
    </recommendedName>
    <alternativeName>
        <fullName evidence="12">EIIA-Lac</fullName>
    </alternativeName>
    <alternativeName>
        <fullName evidence="14">EIII-Lac</fullName>
    </alternativeName>
    <alternativeName>
        <fullName evidence="13">Lactose-specific phosphotransferase enzyme IIA component</fullName>
    </alternativeName>
</protein>
<dbReference type="InterPro" id="IPR036542">
    <property type="entry name" value="PTS_IIA_lac/cel_sf"/>
</dbReference>
<keyword evidence="8 18" id="KW-0808">Transferase</keyword>
<keyword evidence="5" id="KW-0963">Cytoplasm</keyword>
<feature type="binding site" evidence="16">
    <location>
        <position position="81"/>
    </location>
    <ligand>
        <name>Mg(2+)</name>
        <dbReference type="ChEBI" id="CHEBI:18420"/>
        <note>ligand shared between all trimeric partners</note>
    </ligand>
</feature>
<dbReference type="PIRSF" id="PIRSF000699">
    <property type="entry name" value="PTS_IILac_III"/>
    <property type="match status" value="1"/>
</dbReference>
<keyword evidence="9" id="KW-0598">Phosphotransferase system</keyword>
<dbReference type="EMBL" id="LZYZ01000001">
    <property type="protein sequence ID" value="OOM16430.1"/>
    <property type="molecule type" value="Genomic_DNA"/>
</dbReference>
<comment type="caution">
    <text evidence="18">The sequence shown here is derived from an EMBL/GenBank/DDBJ whole genome shotgun (WGS) entry which is preliminary data.</text>
</comment>
<accession>A0A1S8NJ02</accession>
<dbReference type="GO" id="GO:0005737">
    <property type="term" value="C:cytoplasm"/>
    <property type="evidence" value="ECO:0007669"/>
    <property type="project" value="UniProtKB-SubCell"/>
</dbReference>
<dbReference type="STRING" id="169679.CSACC_40880"/>
<dbReference type="InterPro" id="IPR003188">
    <property type="entry name" value="PTS_IIA_lac/cel"/>
</dbReference>
<dbReference type="GO" id="GO:0009401">
    <property type="term" value="P:phosphoenolpyruvate-dependent sugar phosphotransferase system"/>
    <property type="evidence" value="ECO:0007669"/>
    <property type="project" value="UniProtKB-KW"/>
</dbReference>
<name>A0A1S8NJ02_CLOSA</name>
<evidence type="ECO:0000256" key="11">
    <source>
        <dbReference type="ARBA" id="ARBA00022842"/>
    </source>
</evidence>
<comment type="cofactor">
    <cofactor evidence="16">
        <name>Mg(2+)</name>
        <dbReference type="ChEBI" id="CHEBI:18420"/>
    </cofactor>
    <text evidence="16">Binds 1 Mg(2+) ion per trimer.</text>
</comment>